<dbReference type="EMBL" id="CP045900">
    <property type="protein sequence ID" value="QQP42410.1"/>
    <property type="molecule type" value="Genomic_DNA"/>
</dbReference>
<dbReference type="OrthoDB" id="312459at2759"/>
<evidence type="ECO:0000313" key="2">
    <source>
        <dbReference type="EMBL" id="QQP42410.1"/>
    </source>
</evidence>
<sequence length="57" mass="6982">MAWWRLLIKIPPMLNVHRTRISSSLRDNRLEAMKQRLEKLERTIRTIKVRNERLDAK</sequence>
<keyword evidence="3" id="KW-1185">Reference proteome</keyword>
<evidence type="ECO:0000313" key="3">
    <source>
        <dbReference type="Proteomes" id="UP000595437"/>
    </source>
</evidence>
<reference evidence="3" key="1">
    <citation type="submission" date="2021-01" db="EMBL/GenBank/DDBJ databases">
        <title>Caligus Genome Assembly.</title>
        <authorList>
            <person name="Gallardo-Escarate C."/>
        </authorList>
    </citation>
    <scope>NUCLEOTIDE SEQUENCE [LARGE SCALE GENOMIC DNA]</scope>
</reference>
<proteinExistence type="predicted"/>
<gene>
    <name evidence="2" type="ORF">FKW44_017061</name>
</gene>
<keyword evidence="1" id="KW-0175">Coiled coil</keyword>
<name>A0A7T8H2P8_CALRO</name>
<protein>
    <submittedName>
        <fullName evidence="2">Unconventional myosin-XVIIIa-like Protein</fullName>
    </submittedName>
</protein>
<accession>A0A7T8H2P8</accession>
<dbReference type="Proteomes" id="UP000595437">
    <property type="component" value="Chromosome 11"/>
</dbReference>
<feature type="coiled-coil region" evidence="1">
    <location>
        <begin position="30"/>
        <end position="57"/>
    </location>
</feature>
<feature type="non-terminal residue" evidence="2">
    <location>
        <position position="1"/>
    </location>
</feature>
<evidence type="ECO:0000256" key="1">
    <source>
        <dbReference type="SAM" id="Coils"/>
    </source>
</evidence>
<feature type="non-terminal residue" evidence="2">
    <location>
        <position position="57"/>
    </location>
</feature>
<organism evidence="2 3">
    <name type="scientific">Caligus rogercresseyi</name>
    <name type="common">Sea louse</name>
    <dbReference type="NCBI Taxonomy" id="217165"/>
    <lineage>
        <taxon>Eukaryota</taxon>
        <taxon>Metazoa</taxon>
        <taxon>Ecdysozoa</taxon>
        <taxon>Arthropoda</taxon>
        <taxon>Crustacea</taxon>
        <taxon>Multicrustacea</taxon>
        <taxon>Hexanauplia</taxon>
        <taxon>Copepoda</taxon>
        <taxon>Siphonostomatoida</taxon>
        <taxon>Caligidae</taxon>
        <taxon>Caligus</taxon>
    </lineage>
</organism>
<dbReference type="AlphaFoldDB" id="A0A7T8H2P8"/>